<protein>
    <recommendedName>
        <fullName evidence="1">Flagellar Assembly Protein A N-terminal region domain-containing protein</fullName>
    </recommendedName>
</protein>
<evidence type="ECO:0000259" key="1">
    <source>
        <dbReference type="Pfam" id="PF20250"/>
    </source>
</evidence>
<gene>
    <name evidence="2" type="ORF">SAMN05421543_104168</name>
</gene>
<evidence type="ECO:0000313" key="2">
    <source>
        <dbReference type="EMBL" id="SFU59472.1"/>
    </source>
</evidence>
<dbReference type="InterPro" id="IPR036145">
    <property type="entry name" value="MinC_C_sf"/>
</dbReference>
<dbReference type="Pfam" id="PF03961">
    <property type="entry name" value="FapA"/>
    <property type="match status" value="1"/>
</dbReference>
<dbReference type="PANTHER" id="PTHR38032">
    <property type="entry name" value="POLYMERASE-RELATED"/>
    <property type="match status" value="1"/>
</dbReference>
<keyword evidence="3" id="KW-1185">Reference proteome</keyword>
<dbReference type="STRING" id="392015.SAMN05421543_104168"/>
<accession>A0A1I7HFS5</accession>
<organism evidence="2 3">
    <name type="scientific">Alicyclobacillus macrosporangiidus</name>
    <dbReference type="NCBI Taxonomy" id="392015"/>
    <lineage>
        <taxon>Bacteria</taxon>
        <taxon>Bacillati</taxon>
        <taxon>Bacillota</taxon>
        <taxon>Bacilli</taxon>
        <taxon>Bacillales</taxon>
        <taxon>Alicyclobacillaceae</taxon>
        <taxon>Alicyclobacillus</taxon>
    </lineage>
</organism>
<dbReference type="AlphaFoldDB" id="A0A1I7HFS5"/>
<proteinExistence type="predicted"/>
<dbReference type="OrthoDB" id="1279at2"/>
<evidence type="ECO:0000313" key="3">
    <source>
        <dbReference type="Proteomes" id="UP000183508"/>
    </source>
</evidence>
<dbReference type="InterPro" id="IPR016098">
    <property type="entry name" value="CAP/MinC_C"/>
</dbReference>
<dbReference type="InterPro" id="IPR005646">
    <property type="entry name" value="FapA"/>
</dbReference>
<feature type="domain" description="Flagellar Assembly Protein A N-terminal region" evidence="1">
    <location>
        <begin position="161"/>
        <end position="296"/>
    </location>
</feature>
<name>A0A1I7HFS5_9BACL</name>
<dbReference type="SUPFAM" id="SSF63848">
    <property type="entry name" value="Cell-division inhibitor MinC, C-terminal domain"/>
    <property type="match status" value="1"/>
</dbReference>
<reference evidence="3" key="1">
    <citation type="submission" date="2016-10" db="EMBL/GenBank/DDBJ databases">
        <authorList>
            <person name="Varghese N."/>
        </authorList>
    </citation>
    <scope>NUCLEOTIDE SEQUENCE [LARGE SCALE GENOMIC DNA]</scope>
    <source>
        <strain evidence="3">DSM 17980</strain>
    </source>
</reference>
<dbReference type="Proteomes" id="UP000183508">
    <property type="component" value="Unassembled WGS sequence"/>
</dbReference>
<dbReference type="Gene3D" id="2.160.20.70">
    <property type="match status" value="1"/>
</dbReference>
<dbReference type="EMBL" id="FPBV01000004">
    <property type="protein sequence ID" value="SFU59472.1"/>
    <property type="molecule type" value="Genomic_DNA"/>
</dbReference>
<dbReference type="Pfam" id="PF20250">
    <property type="entry name" value="FapA_N"/>
    <property type="match status" value="1"/>
</dbReference>
<dbReference type="PANTHER" id="PTHR38032:SF1">
    <property type="entry name" value="RNA-BINDING PROTEIN KHPB N-TERMINAL DOMAIN-CONTAINING PROTEIN"/>
    <property type="match status" value="1"/>
</dbReference>
<dbReference type="GO" id="GO:0000902">
    <property type="term" value="P:cell morphogenesis"/>
    <property type="evidence" value="ECO:0007669"/>
    <property type="project" value="InterPro"/>
</dbReference>
<dbReference type="InterPro" id="IPR046865">
    <property type="entry name" value="FapA_b_solenoid"/>
</dbReference>
<sequence>MVMGGERMCSFLEKVKHWLFKPGMSSSSELEIHPVDSLHVDEEIRSVQHGTVTVVNNRLLVTDPDEEGSFATVVIPDDPRLNVVIDGEKCVGEVVVHANQHIEVSLAKSPPAVRFSTRVLKDNMAVIGRTDVTPGEEHRLRDLERVHRAVLEIETRKVLPNPLNVGEIIAQLESAGYVGVLDKKAIETIAQAKETVECIVLRGTPPVPGRAAHYRQVELPKVYDPLQRRMRVATVAIGTTIAVLEPEIPGTPGRDVFGREIPCPVHRALPALGDGVIELNDRLVAGRSGRVVFTKNYIDVIPELVIPHDLSSTDGKVEFDGDVVVLGSVLDGSYIKASGRVQVYGGVMGSTVMGERGVFVREAIVGAQVVAGPSSMVYTTLHSRLRQCLTAYEKFQAEYRVLLEHAKKRIDQQKRLRLLANALLTARHPDLERLLQAICDDPDGLLKTDGRYRQIVAEIRTKWLGIGRTNITEQNVKALHQMLVNYVSHIESMQQAESAMVKASSVTSSSVRASGSIVISGAGSYASSLEAGNAIVVHGSVRGGFLTARRLIDIQELGTPFGTESSAKVENPSGRIRIRIRHPNTLLQVGDTRHRNLVVEYNTVLLEERNEDPNTAGGRFA</sequence>
<dbReference type="InterPro" id="IPR046866">
    <property type="entry name" value="FapA_N"/>
</dbReference>